<protein>
    <submittedName>
        <fullName evidence="3">Glycosyltransferase involved in cell wall biosynthesis</fullName>
    </submittedName>
</protein>
<keyword evidence="1 3" id="KW-0808">Transferase</keyword>
<dbReference type="Gene3D" id="3.40.50.2000">
    <property type="entry name" value="Glycogen Phosphorylase B"/>
    <property type="match status" value="2"/>
</dbReference>
<comment type="caution">
    <text evidence="3">The sequence shown here is derived from an EMBL/GenBank/DDBJ whole genome shotgun (WGS) entry which is preliminary data.</text>
</comment>
<dbReference type="SUPFAM" id="SSF53756">
    <property type="entry name" value="UDP-Glycosyltransferase/glycogen phosphorylase"/>
    <property type="match status" value="1"/>
</dbReference>
<dbReference type="GO" id="GO:0009103">
    <property type="term" value="P:lipopolysaccharide biosynthetic process"/>
    <property type="evidence" value="ECO:0007669"/>
    <property type="project" value="TreeGrafter"/>
</dbReference>
<reference evidence="3 4" key="1">
    <citation type="submission" date="2019-03" db="EMBL/GenBank/DDBJ databases">
        <title>Genomic Encyclopedia of Type Strains, Phase IV (KMG-IV): sequencing the most valuable type-strain genomes for metagenomic binning, comparative biology and taxonomic classification.</title>
        <authorList>
            <person name="Goeker M."/>
        </authorList>
    </citation>
    <scope>NUCLEOTIDE SEQUENCE [LARGE SCALE GENOMIC DNA]</scope>
    <source>
        <strain evidence="3 4">DSM 103428</strain>
    </source>
</reference>
<accession>A0A4R1KWP1</accession>
<sequence length="332" mass="37219">MKVLIATAMYPTEGNPAFGSFVRCQEIFLRRAGVDVDVLVLRGRYRKLIYPKGIFQLRQRLNDISLVHAHYAYVGLVARAQWQVPLVLTYHGDDALGTVTKEGSVSRKSRIVAAGCRKLAHYCDAVIVQSKRMAGKFQEECVHVIPHEVDLDKFHPTNINRAREQLGLSHSKNYVLFAADPAIPVKNFPLANAAAALLRTRTKDVELLVVCRETQERLALYMSACDALVFPSYQEGSPNIIKQAMACNLPIVATDVGDVEEIIGRTRGCYISQPNPEMFARFLGTILASPFRTAGRDEVKHLSGELVADRLIQVYEEVLRRRYTNSLSSLRF</sequence>
<dbReference type="PANTHER" id="PTHR46401:SF2">
    <property type="entry name" value="GLYCOSYLTRANSFERASE WBBK-RELATED"/>
    <property type="match status" value="1"/>
</dbReference>
<dbReference type="Pfam" id="PF13692">
    <property type="entry name" value="Glyco_trans_1_4"/>
    <property type="match status" value="1"/>
</dbReference>
<evidence type="ECO:0000259" key="2">
    <source>
        <dbReference type="Pfam" id="PF13439"/>
    </source>
</evidence>
<dbReference type="OrthoDB" id="9806653at2"/>
<organism evidence="3 4">
    <name type="scientific">Acidipila rosea</name>
    <dbReference type="NCBI Taxonomy" id="768535"/>
    <lineage>
        <taxon>Bacteria</taxon>
        <taxon>Pseudomonadati</taxon>
        <taxon>Acidobacteriota</taxon>
        <taxon>Terriglobia</taxon>
        <taxon>Terriglobales</taxon>
        <taxon>Acidobacteriaceae</taxon>
        <taxon>Acidipila</taxon>
    </lineage>
</organism>
<dbReference type="PANTHER" id="PTHR46401">
    <property type="entry name" value="GLYCOSYLTRANSFERASE WBBK-RELATED"/>
    <property type="match status" value="1"/>
</dbReference>
<name>A0A4R1KWP1_9BACT</name>
<dbReference type="Pfam" id="PF13439">
    <property type="entry name" value="Glyco_transf_4"/>
    <property type="match status" value="1"/>
</dbReference>
<dbReference type="GO" id="GO:0016757">
    <property type="term" value="F:glycosyltransferase activity"/>
    <property type="evidence" value="ECO:0007669"/>
    <property type="project" value="TreeGrafter"/>
</dbReference>
<dbReference type="EMBL" id="SMGK01000008">
    <property type="protein sequence ID" value="TCK69678.1"/>
    <property type="molecule type" value="Genomic_DNA"/>
</dbReference>
<dbReference type="AlphaFoldDB" id="A0A4R1KWP1"/>
<evidence type="ECO:0000313" key="3">
    <source>
        <dbReference type="EMBL" id="TCK69678.1"/>
    </source>
</evidence>
<dbReference type="RefSeq" id="WP_131999296.1">
    <property type="nucleotide sequence ID" value="NZ_SMGK01000008.1"/>
</dbReference>
<keyword evidence="4" id="KW-1185">Reference proteome</keyword>
<evidence type="ECO:0000313" key="4">
    <source>
        <dbReference type="Proteomes" id="UP000295210"/>
    </source>
</evidence>
<proteinExistence type="predicted"/>
<feature type="domain" description="Glycosyltransferase subfamily 4-like N-terminal" evidence="2">
    <location>
        <begin position="31"/>
        <end position="153"/>
    </location>
</feature>
<evidence type="ECO:0000256" key="1">
    <source>
        <dbReference type="ARBA" id="ARBA00022679"/>
    </source>
</evidence>
<gene>
    <name evidence="3" type="ORF">C7378_3420</name>
</gene>
<dbReference type="Proteomes" id="UP000295210">
    <property type="component" value="Unassembled WGS sequence"/>
</dbReference>
<dbReference type="InterPro" id="IPR028098">
    <property type="entry name" value="Glyco_trans_4-like_N"/>
</dbReference>